<feature type="domain" description="Fibronectin type-III" evidence="2">
    <location>
        <begin position="134"/>
        <end position="229"/>
    </location>
</feature>
<dbReference type="SUPFAM" id="SSF49265">
    <property type="entry name" value="Fibronectin type III"/>
    <property type="match status" value="2"/>
</dbReference>
<evidence type="ECO:0000313" key="4">
    <source>
        <dbReference type="Proteomes" id="UP001303520"/>
    </source>
</evidence>
<keyword evidence="4" id="KW-1185">Reference proteome</keyword>
<gene>
    <name evidence="3" type="primary">16</name>
    <name evidence="3" type="ORF">SEA_CALLINALLBARBZ_16</name>
</gene>
<dbReference type="EMBL" id="OR553891">
    <property type="protein sequence ID" value="WNN93666.1"/>
    <property type="molecule type" value="Genomic_DNA"/>
</dbReference>
<feature type="region of interest" description="Disordered" evidence="1">
    <location>
        <begin position="126"/>
        <end position="161"/>
    </location>
</feature>
<evidence type="ECO:0000259" key="2">
    <source>
        <dbReference type="PROSITE" id="PS50853"/>
    </source>
</evidence>
<accession>A0AA96HD80</accession>
<feature type="domain" description="Fibronectin type-III" evidence="2">
    <location>
        <begin position="328"/>
        <end position="433"/>
    </location>
</feature>
<reference evidence="4" key="1">
    <citation type="submission" date="2024-05" db="EMBL/GenBank/DDBJ databases">
        <authorList>
            <person name="Garin V.P."/>
            <person name="Arshad I."/>
            <person name="Mak A."/>
            <person name="Orr M.A."/>
            <person name="Cho C."/>
            <person name="Kyla G.P."/>
            <person name="Liu J."/>
            <person name="Peri J.N."/>
            <person name="Esherick S.A."/>
            <person name="Shera S."/>
            <person name="Suani E."/>
            <person name="Faulkner C."/>
            <person name="Bonthala P."/>
            <person name="Wong M.A."/>
            <person name="Yao J."/>
            <person name="Santaolaya C."/>
            <person name="Santos E.A."/>
            <person name="Qin K."/>
            <person name="Yang E."/>
            <person name="Shao S.B."/>
            <person name="Moore J.P."/>
            <person name="Mathkour Y.H."/>
            <person name="Gallagher H.R."/>
            <person name="White L.T."/>
            <person name="Givan S.V."/>
            <person name="Chan R.W."/>
            <person name="Infante A."/>
            <person name="Anand S."/>
            <person name="Almeida T.I."/>
            <person name="De G.A."/>
            <person name="Trinh U.L."/>
            <person name="Bhatt K."/>
            <person name="Sanoyca A.J."/>
            <person name="Chong T."/>
            <person name="Liu R."/>
            <person name="Liang E."/>
            <person name="Castellanos S."/>
            <person name="Chang A.P."/>
            <person name="Stephenson J.C."/>
            <person name="Zorawik M."/>
            <person name="Garza D.R."/>
            <person name="Reddi K."/>
            <person name="Bouklas T."/>
            <person name="Freise A.C."/>
            <person name="Klyczek K."/>
            <person name="Ko C."/>
            <person name="Russell D.A."/>
            <person name="Jacobs-Sera D."/>
            <person name="Hatfull G.F."/>
        </authorList>
    </citation>
    <scope>NUCLEOTIDE SEQUENCE [LARGE SCALE GENOMIC DNA]</scope>
</reference>
<dbReference type="Proteomes" id="UP001303520">
    <property type="component" value="Segment"/>
</dbReference>
<evidence type="ECO:0000313" key="3">
    <source>
        <dbReference type="EMBL" id="WNN93666.1"/>
    </source>
</evidence>
<organism evidence="3 4">
    <name type="scientific">Arthrobacter phage CallinAllBarbz</name>
    <dbReference type="NCBI Taxonomy" id="3077790"/>
    <lineage>
        <taxon>Viruses</taxon>
        <taxon>Duplodnaviria</taxon>
        <taxon>Heunggongvirae</taxon>
        <taxon>Uroviricota</taxon>
        <taxon>Caudoviricetes</taxon>
        <taxon>Casidaviridae</taxon>
        <taxon>Baileybluvirus</taxon>
        <taxon>Baileybluvirus callinallbarbz</taxon>
    </lineage>
</organism>
<feature type="compositionally biased region" description="Low complexity" evidence="1">
    <location>
        <begin position="127"/>
        <end position="144"/>
    </location>
</feature>
<protein>
    <submittedName>
        <fullName evidence="3">Minor tail protein</fullName>
    </submittedName>
</protein>
<sequence length="967" mass="103111">MAITWGSYRNNSTGNGMRLGYEFTQSPTSVGTGTSSVTVTLKVYVQTKASVYDSSNSYSITGNFSGSGSVNISHGSSGGTTLIRTLSRTVSTSYAGTVKSSFSASLSGIAPISGTASVSGSWTTGKRPISAPSAPSAVSVTRSSDTSHTIRWTNNSPTSASNPYQNIEVQRWDNVGNAWSTIATLGVVTSYTNTSTRSDRQYRWRVRSKNSAGASSYVYSGYWSTTPAAPGTPKATKSANDVKLTWSNYATKGTAVEVWHATNGVWDGSALAVLSGQPTSWTHNSPDPTKTHAYRLKAQAGGSDDAPKTYSGYSGSSNTIQLLTNPAAPTKLSPASGVIDAGKNDVVLTWQHNEVDGTAQTGYDLQYRLNGGSWTTITDRASSISRRTFPAGTLPNGSVMDWQVRTYGQYNTSPAYSPWSAAATLTLSATPEAGVVYPDDATPVDTSRISVTWSYYDEEGTGQAQYKVRLYSAGGASLLETRTGVGTATSVPLSTLLRDGTSYRVGVSVQDGTGLWSPETTQDFTVSYALPDVPTLSLLWDESRAAVVASIGNPTGGTGAEVDHNELWRSVDWETYELVEGNIPPNGTVTDYIPAIGAENIYRVVAVTAIEAAAQSEPIVYETPDLGGWFFINGGEAFADRVRVRYNPTLSRSFSRDKTLHKFAGRRFPVETAGEHRNRTYDLGVAVLGDDDATLDALERVADMPSPLVLRTPIKDRMFASLEGVSSSRAVGYENVTMKLTQLDPPNNGSMPFDPVVYRTNWASMPIADSASFANFSGATGGVYTVDWLTGQTDGPSGTISAYGRATTVTRAASGSGGFMTYNDAAKRAPVSGTAGEVVTVSMYVRYTGEAPSVSRTFRVYLYDGTAMVQNSNFSFTRRSGEWVRISGTVTALADFTHVGWWDYFTGGDPAPDGSTFDIAGLLITRGPDVLDYFDGSNYEGDTILTARWSGEVNNSPSHLTRGGITT</sequence>
<dbReference type="SMART" id="SM00060">
    <property type="entry name" value="FN3"/>
    <property type="match status" value="2"/>
</dbReference>
<dbReference type="CDD" id="cd00063">
    <property type="entry name" value="FN3"/>
    <property type="match status" value="3"/>
</dbReference>
<name>A0AA96HD80_9CAUD</name>
<feature type="compositionally biased region" description="Polar residues" evidence="1">
    <location>
        <begin position="146"/>
        <end position="161"/>
    </location>
</feature>
<dbReference type="InterPro" id="IPR003961">
    <property type="entry name" value="FN3_dom"/>
</dbReference>
<proteinExistence type="predicted"/>
<feature type="domain" description="Fibronectin type-III" evidence="2">
    <location>
        <begin position="435"/>
        <end position="532"/>
    </location>
</feature>
<dbReference type="Gene3D" id="2.60.40.10">
    <property type="entry name" value="Immunoglobulins"/>
    <property type="match status" value="2"/>
</dbReference>
<dbReference type="InterPro" id="IPR036116">
    <property type="entry name" value="FN3_sf"/>
</dbReference>
<evidence type="ECO:0000256" key="1">
    <source>
        <dbReference type="SAM" id="MobiDB-lite"/>
    </source>
</evidence>
<dbReference type="InterPro" id="IPR013783">
    <property type="entry name" value="Ig-like_fold"/>
</dbReference>
<dbReference type="PROSITE" id="PS50853">
    <property type="entry name" value="FN3"/>
    <property type="match status" value="3"/>
</dbReference>